<organism evidence="1 2">
    <name type="scientific">Anas platyrhynchos</name>
    <name type="common">Mallard</name>
    <name type="synonym">Anas boschas</name>
    <dbReference type="NCBI Taxonomy" id="8839"/>
    <lineage>
        <taxon>Eukaryota</taxon>
        <taxon>Metazoa</taxon>
        <taxon>Chordata</taxon>
        <taxon>Craniata</taxon>
        <taxon>Vertebrata</taxon>
        <taxon>Euteleostomi</taxon>
        <taxon>Archelosauria</taxon>
        <taxon>Archosauria</taxon>
        <taxon>Dinosauria</taxon>
        <taxon>Saurischia</taxon>
        <taxon>Theropoda</taxon>
        <taxon>Coelurosauria</taxon>
        <taxon>Aves</taxon>
        <taxon>Neognathae</taxon>
        <taxon>Galloanserae</taxon>
        <taxon>Anseriformes</taxon>
        <taxon>Anatidae</taxon>
        <taxon>Anatinae</taxon>
        <taxon>Anas</taxon>
    </lineage>
</organism>
<accession>R0K0T9</accession>
<gene>
    <name evidence="1" type="ORF">Anapl_02213</name>
</gene>
<keyword evidence="2" id="KW-1185">Reference proteome</keyword>
<dbReference type="Proteomes" id="UP000296049">
    <property type="component" value="Unassembled WGS sequence"/>
</dbReference>
<protein>
    <submittedName>
        <fullName evidence="1">Uncharacterized protein</fullName>
    </submittedName>
</protein>
<reference evidence="2" key="1">
    <citation type="journal article" date="2013" name="Nat. Genet.">
        <title>The duck genome and transcriptome provide insight into an avian influenza virus reservoir species.</title>
        <authorList>
            <person name="Huang Y."/>
            <person name="Li Y."/>
            <person name="Burt D.W."/>
            <person name="Chen H."/>
            <person name="Zhang Y."/>
            <person name="Qian W."/>
            <person name="Kim H."/>
            <person name="Gan S."/>
            <person name="Zhao Y."/>
            <person name="Li J."/>
            <person name="Yi K."/>
            <person name="Feng H."/>
            <person name="Zhu P."/>
            <person name="Li B."/>
            <person name="Liu Q."/>
            <person name="Fairley S."/>
            <person name="Magor K.E."/>
            <person name="Du Z."/>
            <person name="Hu X."/>
            <person name="Goodman L."/>
            <person name="Tafer H."/>
            <person name="Vignal A."/>
            <person name="Lee T."/>
            <person name="Kim K.W."/>
            <person name="Sheng Z."/>
            <person name="An Y."/>
            <person name="Searle S."/>
            <person name="Herrero J."/>
            <person name="Groenen M.A."/>
            <person name="Crooijmans R.P."/>
            <person name="Faraut T."/>
            <person name="Cai Q."/>
            <person name="Webster R.G."/>
            <person name="Aldridge J.R."/>
            <person name="Warren W.C."/>
            <person name="Bartschat S."/>
            <person name="Kehr S."/>
            <person name="Marz M."/>
            <person name="Stadler P.F."/>
            <person name="Smith J."/>
            <person name="Kraus R.H."/>
            <person name="Zhao Y."/>
            <person name="Ren L."/>
            <person name="Fei J."/>
            <person name="Morisson M."/>
            <person name="Kaiser P."/>
            <person name="Griffin D.K."/>
            <person name="Rao M."/>
            <person name="Pitel F."/>
            <person name="Wang J."/>
            <person name="Li N."/>
        </authorList>
    </citation>
    <scope>NUCLEOTIDE SEQUENCE [LARGE SCALE GENOMIC DNA]</scope>
</reference>
<sequence length="416" mass="44799">MCNSILNQWVEDNRVEFTCVHLYSCSQESKSTLEHVILALNWCGENKQTNKQIPNTNALSSAGLGPDLTEEPHTDALAAALLISGGFVQICSHPCIWGRCMERAPCAFSTHLQAPSCLAEGCLLPSSWPALLMEEVEMSGELRNFLTDFITRSYIMIEPSLFLENSPPRSQRKSQCTGRYTGRFLPAAGTAPAIAHVQFAGTEAVLVSRGGSFASGPQQPALCASPPAAGQRGSVLQASRPGPSAGTEFLLLPTGTRDVAFWGQSGASLCLAYGYLCRNKHKPWMLGIAGGCVPAGKLRGDDLRQGQFALPELIDSVQQVTTPAEIRQQADHNPSRCLQFIGQTRALQTSKIPAPQMWNLATRHEQHKAPSCPAGLGLPEEQKDYDRLSSASENALSALGNVSPGKQYISKEAVPI</sequence>
<name>R0K0T9_ANAPL</name>
<proteinExistence type="predicted"/>
<dbReference type="AlphaFoldDB" id="R0K0T9"/>
<dbReference type="EMBL" id="KB742848">
    <property type="protein sequence ID" value="EOB03546.1"/>
    <property type="molecule type" value="Genomic_DNA"/>
</dbReference>
<evidence type="ECO:0000313" key="1">
    <source>
        <dbReference type="EMBL" id="EOB03546.1"/>
    </source>
</evidence>
<evidence type="ECO:0000313" key="2">
    <source>
        <dbReference type="Proteomes" id="UP000296049"/>
    </source>
</evidence>